<keyword evidence="5 8" id="KW-0812">Transmembrane</keyword>
<dbReference type="InterPro" id="IPR035906">
    <property type="entry name" value="MetI-like_sf"/>
</dbReference>
<dbReference type="GO" id="GO:0015423">
    <property type="term" value="F:ABC-type maltose transporter activity"/>
    <property type="evidence" value="ECO:0007669"/>
    <property type="project" value="TreeGrafter"/>
</dbReference>
<dbReference type="PANTHER" id="PTHR47314:SF2">
    <property type="entry name" value="GALACTOOLIGOSACCHARIDES TRANSPORT SYSTEM PERMEASE PROTEIN GANP"/>
    <property type="match status" value="1"/>
</dbReference>
<proteinExistence type="inferred from homology"/>
<sequence>MHLYIPNIRVVLERGQAYIMEALAQNKKHRKTATILSIIPGLGQLYNRQKLKGVLFLLLAVSYFVVFSDLLNIGLWGFFTLGTELPRDHSIFLLVEGIIAFIVIAIGIGFYLFNLIDAFKNGRKRDEGFALNSIKEQYHSVIDKGFPYLLVGPGFFLLIFVVVLPILFMLFLAFTNYDLYHSPPAKLVDWVGIENFTDIFTLEIWRDTFFSVFAWTIVWTFTATTLQIAIGIFLAVILNQKDLKFKGFIRTLLILPWAVPAFVSILVFAGMFNDSFGAINNDILAFFGIGPIPWLTDPMWTKVAVIFIQTWLGFPFVMAMTTGVLQSIPEELYEAATVDGATIMQKFKSITFPVIMAATAPILITQYTFNFNNFNVIYLFNEGKPAVSGQSAGGTDILISWIYSLTLKSAQYSKAAAITVLLSLIIIVVALINFRRTKAFKDEGM</sequence>
<evidence type="ECO:0000259" key="9">
    <source>
        <dbReference type="PROSITE" id="PS50928"/>
    </source>
</evidence>
<feature type="transmembrane region" description="Helical" evidence="8">
    <location>
        <begin position="251"/>
        <end position="272"/>
    </location>
</feature>
<dbReference type="FunFam" id="1.10.3720.10:FF:000036">
    <property type="entry name" value="Maltodextrin ABC transporter, permease protein"/>
    <property type="match status" value="1"/>
</dbReference>
<keyword evidence="7 8" id="KW-0472">Membrane</keyword>
<feature type="transmembrane region" description="Helical" evidence="8">
    <location>
        <begin position="54"/>
        <end position="79"/>
    </location>
</feature>
<evidence type="ECO:0000256" key="3">
    <source>
        <dbReference type="ARBA" id="ARBA00022475"/>
    </source>
</evidence>
<dbReference type="STRING" id="1196324.A374_14530"/>
<evidence type="ECO:0000256" key="4">
    <source>
        <dbReference type="ARBA" id="ARBA00022597"/>
    </source>
</evidence>
<feature type="transmembrane region" description="Helical" evidence="8">
    <location>
        <begin position="303"/>
        <end position="325"/>
    </location>
</feature>
<keyword evidence="2 8" id="KW-0813">Transport</keyword>
<name>I8AGN4_9BACL</name>
<evidence type="ECO:0000256" key="7">
    <source>
        <dbReference type="ARBA" id="ARBA00023136"/>
    </source>
</evidence>
<dbReference type="GO" id="GO:1990060">
    <property type="term" value="C:maltose transport complex"/>
    <property type="evidence" value="ECO:0007669"/>
    <property type="project" value="TreeGrafter"/>
</dbReference>
<dbReference type="PROSITE" id="PS50928">
    <property type="entry name" value="ABC_TM1"/>
    <property type="match status" value="1"/>
</dbReference>
<dbReference type="Pfam" id="PF00528">
    <property type="entry name" value="BPD_transp_1"/>
    <property type="match status" value="1"/>
</dbReference>
<dbReference type="AlphaFoldDB" id="I8AGN4"/>
<reference evidence="10 11" key="1">
    <citation type="journal article" date="2012" name="J. Bacteriol.">
        <title>Genome of Bacillus macauensis ZFHKF-1, a Long-Chain-Forming Bacterium.</title>
        <authorList>
            <person name="Cai L."/>
            <person name="Zhang T."/>
        </authorList>
    </citation>
    <scope>NUCLEOTIDE SEQUENCE [LARGE SCALE GENOMIC DNA]</scope>
    <source>
        <strain evidence="10 11">ZFHKF-1</strain>
    </source>
</reference>
<dbReference type="CDD" id="cd06261">
    <property type="entry name" value="TM_PBP2"/>
    <property type="match status" value="1"/>
</dbReference>
<evidence type="ECO:0000256" key="6">
    <source>
        <dbReference type="ARBA" id="ARBA00022989"/>
    </source>
</evidence>
<keyword evidence="3" id="KW-1003">Cell membrane</keyword>
<organism evidence="10 11">
    <name type="scientific">Fictibacillus macauensis ZFHKF-1</name>
    <dbReference type="NCBI Taxonomy" id="1196324"/>
    <lineage>
        <taxon>Bacteria</taxon>
        <taxon>Bacillati</taxon>
        <taxon>Bacillota</taxon>
        <taxon>Bacilli</taxon>
        <taxon>Bacillales</taxon>
        <taxon>Fictibacillaceae</taxon>
        <taxon>Fictibacillus</taxon>
    </lineage>
</organism>
<dbReference type="InterPro" id="IPR000515">
    <property type="entry name" value="MetI-like"/>
</dbReference>
<dbReference type="PATRIC" id="fig|1196324.3.peg.2970"/>
<accession>I8AGN4</accession>
<dbReference type="Proteomes" id="UP000004080">
    <property type="component" value="Unassembled WGS sequence"/>
</dbReference>
<feature type="transmembrane region" description="Helical" evidence="8">
    <location>
        <begin position="148"/>
        <end position="174"/>
    </location>
</feature>
<evidence type="ECO:0000256" key="1">
    <source>
        <dbReference type="ARBA" id="ARBA00004651"/>
    </source>
</evidence>
<feature type="transmembrane region" description="Helical" evidence="8">
    <location>
        <begin position="415"/>
        <end position="434"/>
    </location>
</feature>
<dbReference type="SUPFAM" id="SSF161098">
    <property type="entry name" value="MetI-like"/>
    <property type="match status" value="1"/>
</dbReference>
<keyword evidence="4" id="KW-0762">Sugar transport</keyword>
<dbReference type="GO" id="GO:0042956">
    <property type="term" value="P:maltodextrin transmembrane transport"/>
    <property type="evidence" value="ECO:0007669"/>
    <property type="project" value="TreeGrafter"/>
</dbReference>
<evidence type="ECO:0000256" key="5">
    <source>
        <dbReference type="ARBA" id="ARBA00022692"/>
    </source>
</evidence>
<comment type="caution">
    <text evidence="10">The sequence shown here is derived from an EMBL/GenBank/DDBJ whole genome shotgun (WGS) entry which is preliminary data.</text>
</comment>
<feature type="domain" description="ABC transmembrane type-1" evidence="9">
    <location>
        <begin position="213"/>
        <end position="433"/>
    </location>
</feature>
<evidence type="ECO:0000256" key="2">
    <source>
        <dbReference type="ARBA" id="ARBA00022448"/>
    </source>
</evidence>
<feature type="transmembrane region" description="Helical" evidence="8">
    <location>
        <begin position="350"/>
        <end position="369"/>
    </location>
</feature>
<evidence type="ECO:0000313" key="10">
    <source>
        <dbReference type="EMBL" id="EIT84554.1"/>
    </source>
</evidence>
<feature type="transmembrane region" description="Helical" evidence="8">
    <location>
        <begin position="91"/>
        <end position="116"/>
    </location>
</feature>
<gene>
    <name evidence="10" type="ORF">A374_14530</name>
</gene>
<evidence type="ECO:0000256" key="8">
    <source>
        <dbReference type="RuleBase" id="RU363032"/>
    </source>
</evidence>
<protein>
    <submittedName>
        <fullName evidence="10">Maltosaccharide ABC transporter permease</fullName>
    </submittedName>
</protein>
<dbReference type="Gene3D" id="1.10.3720.10">
    <property type="entry name" value="MetI-like"/>
    <property type="match status" value="1"/>
</dbReference>
<evidence type="ECO:0000313" key="11">
    <source>
        <dbReference type="Proteomes" id="UP000004080"/>
    </source>
</evidence>
<comment type="similarity">
    <text evidence="8">Belongs to the binding-protein-dependent transport system permease family.</text>
</comment>
<dbReference type="PANTHER" id="PTHR47314">
    <property type="entry name" value="MALTOSE/MALTODEXTRIN TRANSPORT SYSTEM PERMEASE PROTEIN MALF"/>
    <property type="match status" value="1"/>
</dbReference>
<feature type="transmembrane region" description="Helical" evidence="8">
    <location>
        <begin position="212"/>
        <end position="239"/>
    </location>
</feature>
<keyword evidence="11" id="KW-1185">Reference proteome</keyword>
<dbReference type="eggNOG" id="COG1175">
    <property type="taxonomic scope" value="Bacteria"/>
</dbReference>
<dbReference type="EMBL" id="AKKV01000031">
    <property type="protein sequence ID" value="EIT84554.1"/>
    <property type="molecule type" value="Genomic_DNA"/>
</dbReference>
<dbReference type="SUPFAM" id="SSF160964">
    <property type="entry name" value="MalF N-terminal region-like"/>
    <property type="match status" value="1"/>
</dbReference>
<comment type="subcellular location">
    <subcellularLocation>
        <location evidence="1 8">Cell membrane</location>
        <topology evidence="1 8">Multi-pass membrane protein</topology>
    </subcellularLocation>
</comment>
<keyword evidence="6 8" id="KW-1133">Transmembrane helix</keyword>